<dbReference type="SUPFAM" id="SSF49464">
    <property type="entry name" value="Carboxypeptidase regulatory domain-like"/>
    <property type="match status" value="1"/>
</dbReference>
<dbReference type="InterPro" id="IPR023997">
    <property type="entry name" value="TonB-dep_OMP_SusC/RagA_CS"/>
</dbReference>
<keyword evidence="7 8" id="KW-0998">Cell outer membrane</keyword>
<proteinExistence type="inferred from homology"/>
<dbReference type="PROSITE" id="PS52016">
    <property type="entry name" value="TONB_DEPENDENT_REC_3"/>
    <property type="match status" value="1"/>
</dbReference>
<dbReference type="SUPFAM" id="SSF56935">
    <property type="entry name" value="Porins"/>
    <property type="match status" value="1"/>
</dbReference>
<dbReference type="EMBL" id="FOZZ01000002">
    <property type="protein sequence ID" value="SFS50651.1"/>
    <property type="molecule type" value="Genomic_DNA"/>
</dbReference>
<keyword evidence="2 8" id="KW-0813">Transport</keyword>
<keyword evidence="14" id="KW-1185">Reference proteome</keyword>
<evidence type="ECO:0000256" key="5">
    <source>
        <dbReference type="ARBA" id="ARBA00023077"/>
    </source>
</evidence>
<protein>
    <submittedName>
        <fullName evidence="13">TonB-linked outer membrane protein, SusC/RagA family</fullName>
    </submittedName>
</protein>
<keyword evidence="5 9" id="KW-0798">TonB box</keyword>
<dbReference type="Proteomes" id="UP000198785">
    <property type="component" value="Unassembled WGS sequence"/>
</dbReference>
<dbReference type="Pfam" id="PF13715">
    <property type="entry name" value="CarbopepD_reg_2"/>
    <property type="match status" value="1"/>
</dbReference>
<evidence type="ECO:0000256" key="6">
    <source>
        <dbReference type="ARBA" id="ARBA00023136"/>
    </source>
</evidence>
<reference evidence="13 14" key="1">
    <citation type="submission" date="2016-10" db="EMBL/GenBank/DDBJ databases">
        <authorList>
            <person name="de Groot N.N."/>
        </authorList>
    </citation>
    <scope>NUCLEOTIDE SEQUENCE [LARGE SCALE GENOMIC DNA]</scope>
    <source>
        <strain evidence="13 14">DSM 22789</strain>
    </source>
</reference>
<feature type="chain" id="PRO_5011590388" evidence="10">
    <location>
        <begin position="42"/>
        <end position="1095"/>
    </location>
</feature>
<dbReference type="InterPro" id="IPR039426">
    <property type="entry name" value="TonB-dep_rcpt-like"/>
</dbReference>
<evidence type="ECO:0000256" key="8">
    <source>
        <dbReference type="PROSITE-ProRule" id="PRU01360"/>
    </source>
</evidence>
<comment type="subcellular location">
    <subcellularLocation>
        <location evidence="1 8">Cell outer membrane</location>
        <topology evidence="1 8">Multi-pass membrane protein</topology>
    </subcellularLocation>
</comment>
<evidence type="ECO:0000256" key="9">
    <source>
        <dbReference type="RuleBase" id="RU003357"/>
    </source>
</evidence>
<evidence type="ECO:0000313" key="13">
    <source>
        <dbReference type="EMBL" id="SFS50651.1"/>
    </source>
</evidence>
<evidence type="ECO:0000259" key="12">
    <source>
        <dbReference type="Pfam" id="PF07715"/>
    </source>
</evidence>
<keyword evidence="4 8" id="KW-0812">Transmembrane</keyword>
<evidence type="ECO:0000259" key="11">
    <source>
        <dbReference type="Pfam" id="PF00593"/>
    </source>
</evidence>
<dbReference type="InterPro" id="IPR012910">
    <property type="entry name" value="Plug_dom"/>
</dbReference>
<dbReference type="NCBIfam" id="TIGR04056">
    <property type="entry name" value="OMP_RagA_SusC"/>
    <property type="match status" value="1"/>
</dbReference>
<dbReference type="STRING" id="683125.SAMN05660206_102293"/>
<accession>A0A1I6QDT9</accession>
<sequence>MLIMNKHVKFYSGHSFIPQKPLKHALWISGALLMLSSTAFANTNLDNASEPTAFYNKAALQQKEIRGVVRGADSGEPLAGVTVRVVGKSVATSTDENGVFTIQAAVNDVIEINYIGYQPSRITVLSSTSQVNIDLQVDNSNLEEVVVTGYGAQRRKDLTGAVAVVDVAELKAQPAASAVEALQGKATGVQIVNDGAPGSTPSIKIRGFSTINNNEPLYIIDGVPFEGKLSWLNQNDIESMQVLKDASAASIYGARANNGVVIITTKTGKQGKTQFTFDSYVGIQTPQYERYPKMMSPQQVYDLNNALNGTNIPLPDYLLAGAKGREQVNDMTASDVDMSRYNYSRDAGSFYQITKANKAGTDWFRELSQSAPTQSYQINASGGNDNATYSMSAGHLKQKGTMIHSGFERFNVRTNTMFKAFDGKLRIGENMQYSYTKGFGMGVNPNTAGGYIGEGSVIGFAYRIQNIIPVYDEGGNFAGSKGGWGNGQNPVAMAYRGKDDINKSNLFFGNIYGEYDLIDGLTYRSSFGIKYENYNGIDINYPNPEFSEGSFNNSLSEYHGYGTEWTWTNTLNYRKQFDKHNLNILAGTEAIDNRARDLSGSRNGFFILNSLDYFYLNAGSSNFGNASSGGLSSLFSVFGKVDYSFDDRYVLSATVRRDGSSNFGENNRYGVFPGVSGAWRLSSEEFLKPVTWITDLKLRAGYGVTGNQRIPAYQYMNRYASVINESSYPINGTVETGIWQNAYSNQDVKWEQVNALNLGLDFTILDGDFDGAIDYYDKKTKDMLFRVPLPAIAVGRAASPYVNVGNMRNKGVELSLGYHYGRRQQSDFTLDLTGTFSRNVNKVEALAPSVSSQIYGNFRSMQTTILKPGEEFGAFFGYEVDGIYKDAADVTNSPSYADARPGGLKFKDINGDNQITDADRKVIGSPHPDFIYSLSINAAYKNFDLSMFFYGSQGNEVYDATRYFTDFSVFSGQKSARLLDAWSPQNTGSMTPSPILDASSYEYASSSYYIQDASFLKLKNLQLGYNLPVKNVFGQSSTVSKLRLYVGVANVFTITKYDGLDPEVTATPSDYPALGVDFGVYPQARQYTFGVSLGF</sequence>
<feature type="domain" description="TonB-dependent receptor-like beta-barrel" evidence="11">
    <location>
        <begin position="471"/>
        <end position="1051"/>
    </location>
</feature>
<dbReference type="GO" id="GO:0009279">
    <property type="term" value="C:cell outer membrane"/>
    <property type="evidence" value="ECO:0007669"/>
    <property type="project" value="UniProtKB-SubCell"/>
</dbReference>
<comment type="similarity">
    <text evidence="8 9">Belongs to the TonB-dependent receptor family.</text>
</comment>
<dbReference type="Gene3D" id="2.40.170.20">
    <property type="entry name" value="TonB-dependent receptor, beta-barrel domain"/>
    <property type="match status" value="1"/>
</dbReference>
<keyword evidence="10" id="KW-0732">Signal</keyword>
<dbReference type="NCBIfam" id="TIGR04057">
    <property type="entry name" value="SusC_RagA_signa"/>
    <property type="match status" value="1"/>
</dbReference>
<dbReference type="InterPro" id="IPR037066">
    <property type="entry name" value="Plug_dom_sf"/>
</dbReference>
<evidence type="ECO:0000256" key="10">
    <source>
        <dbReference type="SAM" id="SignalP"/>
    </source>
</evidence>
<dbReference type="InterPro" id="IPR000531">
    <property type="entry name" value="Beta-barrel_TonB"/>
</dbReference>
<evidence type="ECO:0000256" key="3">
    <source>
        <dbReference type="ARBA" id="ARBA00022452"/>
    </source>
</evidence>
<feature type="signal peptide" evidence="10">
    <location>
        <begin position="1"/>
        <end position="41"/>
    </location>
</feature>
<evidence type="ECO:0000256" key="4">
    <source>
        <dbReference type="ARBA" id="ARBA00022692"/>
    </source>
</evidence>
<keyword evidence="6 8" id="KW-0472">Membrane</keyword>
<name>A0A1I6QDT9_9SPHI</name>
<evidence type="ECO:0000256" key="7">
    <source>
        <dbReference type="ARBA" id="ARBA00023237"/>
    </source>
</evidence>
<dbReference type="AlphaFoldDB" id="A0A1I6QDT9"/>
<feature type="domain" description="TonB-dependent receptor plug" evidence="12">
    <location>
        <begin position="156"/>
        <end position="260"/>
    </location>
</feature>
<keyword evidence="3 8" id="KW-1134">Transmembrane beta strand</keyword>
<gene>
    <name evidence="13" type="ORF">SAMN05660206_102293</name>
</gene>
<evidence type="ECO:0000256" key="1">
    <source>
        <dbReference type="ARBA" id="ARBA00004571"/>
    </source>
</evidence>
<evidence type="ECO:0000313" key="14">
    <source>
        <dbReference type="Proteomes" id="UP000198785"/>
    </source>
</evidence>
<organism evidence="13 14">
    <name type="scientific">Sphingobacterium wenxiniae</name>
    <dbReference type="NCBI Taxonomy" id="683125"/>
    <lineage>
        <taxon>Bacteria</taxon>
        <taxon>Pseudomonadati</taxon>
        <taxon>Bacteroidota</taxon>
        <taxon>Sphingobacteriia</taxon>
        <taxon>Sphingobacteriales</taxon>
        <taxon>Sphingobacteriaceae</taxon>
        <taxon>Sphingobacterium</taxon>
    </lineage>
</organism>
<dbReference type="InterPro" id="IPR036942">
    <property type="entry name" value="Beta-barrel_TonB_sf"/>
</dbReference>
<dbReference type="Pfam" id="PF00593">
    <property type="entry name" value="TonB_dep_Rec_b-barrel"/>
    <property type="match status" value="1"/>
</dbReference>
<dbReference type="InterPro" id="IPR023996">
    <property type="entry name" value="TonB-dep_OMP_SusC/RagA"/>
</dbReference>
<dbReference type="Gene3D" id="2.170.130.10">
    <property type="entry name" value="TonB-dependent receptor, plug domain"/>
    <property type="match status" value="1"/>
</dbReference>
<evidence type="ECO:0000256" key="2">
    <source>
        <dbReference type="ARBA" id="ARBA00022448"/>
    </source>
</evidence>
<dbReference type="Pfam" id="PF07715">
    <property type="entry name" value="Plug"/>
    <property type="match status" value="1"/>
</dbReference>
<dbReference type="InterPro" id="IPR008969">
    <property type="entry name" value="CarboxyPept-like_regulatory"/>
</dbReference>
<dbReference type="Gene3D" id="2.60.40.1120">
    <property type="entry name" value="Carboxypeptidase-like, regulatory domain"/>
    <property type="match status" value="1"/>
</dbReference>